<organism evidence="9 10">
    <name type="scientific">Rhizodiscina lignyota</name>
    <dbReference type="NCBI Taxonomy" id="1504668"/>
    <lineage>
        <taxon>Eukaryota</taxon>
        <taxon>Fungi</taxon>
        <taxon>Dikarya</taxon>
        <taxon>Ascomycota</taxon>
        <taxon>Pezizomycotina</taxon>
        <taxon>Dothideomycetes</taxon>
        <taxon>Pleosporomycetidae</taxon>
        <taxon>Aulographales</taxon>
        <taxon>Rhizodiscinaceae</taxon>
        <taxon>Rhizodiscina</taxon>
    </lineage>
</organism>
<dbReference type="InterPro" id="IPR036259">
    <property type="entry name" value="MFS_trans_sf"/>
</dbReference>
<dbReference type="GO" id="GO:0022857">
    <property type="term" value="F:transmembrane transporter activity"/>
    <property type="evidence" value="ECO:0007669"/>
    <property type="project" value="InterPro"/>
</dbReference>
<dbReference type="GO" id="GO:0005886">
    <property type="term" value="C:plasma membrane"/>
    <property type="evidence" value="ECO:0007669"/>
    <property type="project" value="TreeGrafter"/>
</dbReference>
<keyword evidence="3 7" id="KW-0812">Transmembrane</keyword>
<feature type="domain" description="Major facilitator superfamily (MFS) profile" evidence="8">
    <location>
        <begin position="30"/>
        <end position="483"/>
    </location>
</feature>
<evidence type="ECO:0000256" key="6">
    <source>
        <dbReference type="SAM" id="MobiDB-lite"/>
    </source>
</evidence>
<feature type="transmembrane region" description="Helical" evidence="7">
    <location>
        <begin position="95"/>
        <end position="113"/>
    </location>
</feature>
<dbReference type="PROSITE" id="PS50850">
    <property type="entry name" value="MFS"/>
    <property type="match status" value="1"/>
</dbReference>
<evidence type="ECO:0000256" key="1">
    <source>
        <dbReference type="ARBA" id="ARBA00004141"/>
    </source>
</evidence>
<dbReference type="PRINTS" id="PR01036">
    <property type="entry name" value="TCRTETB"/>
</dbReference>
<feature type="transmembrane region" description="Helical" evidence="7">
    <location>
        <begin position="431"/>
        <end position="452"/>
    </location>
</feature>
<keyword evidence="4 7" id="KW-1133">Transmembrane helix</keyword>
<reference evidence="9" key="1">
    <citation type="journal article" date="2020" name="Stud. Mycol.">
        <title>101 Dothideomycetes genomes: a test case for predicting lifestyles and emergence of pathogens.</title>
        <authorList>
            <person name="Haridas S."/>
            <person name="Albert R."/>
            <person name="Binder M."/>
            <person name="Bloem J."/>
            <person name="Labutti K."/>
            <person name="Salamov A."/>
            <person name="Andreopoulos B."/>
            <person name="Baker S."/>
            <person name="Barry K."/>
            <person name="Bills G."/>
            <person name="Bluhm B."/>
            <person name="Cannon C."/>
            <person name="Castanera R."/>
            <person name="Culley D."/>
            <person name="Daum C."/>
            <person name="Ezra D."/>
            <person name="Gonzalez J."/>
            <person name="Henrissat B."/>
            <person name="Kuo A."/>
            <person name="Liang C."/>
            <person name="Lipzen A."/>
            <person name="Lutzoni F."/>
            <person name="Magnuson J."/>
            <person name="Mondo S."/>
            <person name="Nolan M."/>
            <person name="Ohm R."/>
            <person name="Pangilinan J."/>
            <person name="Park H.-J."/>
            <person name="Ramirez L."/>
            <person name="Alfaro M."/>
            <person name="Sun H."/>
            <person name="Tritt A."/>
            <person name="Yoshinaga Y."/>
            <person name="Zwiers L.-H."/>
            <person name="Turgeon B."/>
            <person name="Goodwin S."/>
            <person name="Spatafora J."/>
            <person name="Crous P."/>
            <person name="Grigoriev I."/>
        </authorList>
    </citation>
    <scope>NUCLEOTIDE SEQUENCE</scope>
    <source>
        <strain evidence="9">CBS 133067</strain>
    </source>
</reference>
<dbReference type="AlphaFoldDB" id="A0A9P4IE92"/>
<name>A0A9P4IE92_9PEZI</name>
<evidence type="ECO:0000313" key="10">
    <source>
        <dbReference type="Proteomes" id="UP000799772"/>
    </source>
</evidence>
<feature type="transmembrane region" description="Helical" evidence="7">
    <location>
        <begin position="61"/>
        <end position="83"/>
    </location>
</feature>
<feature type="region of interest" description="Disordered" evidence="6">
    <location>
        <begin position="507"/>
        <end position="548"/>
    </location>
</feature>
<comment type="subcellular location">
    <subcellularLocation>
        <location evidence="1">Membrane</location>
        <topology evidence="1">Multi-pass membrane protein</topology>
    </subcellularLocation>
</comment>
<evidence type="ECO:0000256" key="3">
    <source>
        <dbReference type="ARBA" id="ARBA00022692"/>
    </source>
</evidence>
<feature type="compositionally biased region" description="Basic and acidic residues" evidence="6">
    <location>
        <begin position="514"/>
        <end position="523"/>
    </location>
</feature>
<feature type="transmembrane region" description="Helical" evidence="7">
    <location>
        <begin position="458"/>
        <end position="479"/>
    </location>
</feature>
<keyword evidence="10" id="KW-1185">Reference proteome</keyword>
<evidence type="ECO:0000256" key="4">
    <source>
        <dbReference type="ARBA" id="ARBA00022989"/>
    </source>
</evidence>
<feature type="transmembrane region" description="Helical" evidence="7">
    <location>
        <begin position="28"/>
        <end position="49"/>
    </location>
</feature>
<dbReference type="Gene3D" id="1.20.1720.10">
    <property type="entry name" value="Multidrug resistance protein D"/>
    <property type="match status" value="1"/>
</dbReference>
<keyword evidence="5 7" id="KW-0472">Membrane</keyword>
<dbReference type="Pfam" id="PF07690">
    <property type="entry name" value="MFS_1"/>
    <property type="match status" value="1"/>
</dbReference>
<evidence type="ECO:0000313" key="9">
    <source>
        <dbReference type="EMBL" id="KAF2097650.1"/>
    </source>
</evidence>
<feature type="transmembrane region" description="Helical" evidence="7">
    <location>
        <begin position="154"/>
        <end position="179"/>
    </location>
</feature>
<feature type="compositionally biased region" description="Basic and acidic residues" evidence="6">
    <location>
        <begin position="532"/>
        <end position="548"/>
    </location>
</feature>
<keyword evidence="2" id="KW-0813">Transport</keyword>
<dbReference type="OrthoDB" id="2441642at2759"/>
<evidence type="ECO:0000256" key="2">
    <source>
        <dbReference type="ARBA" id="ARBA00022448"/>
    </source>
</evidence>
<accession>A0A9P4IE92</accession>
<dbReference type="InterPro" id="IPR020846">
    <property type="entry name" value="MFS_dom"/>
</dbReference>
<dbReference type="PANTHER" id="PTHR23502">
    <property type="entry name" value="MAJOR FACILITATOR SUPERFAMILY"/>
    <property type="match status" value="1"/>
</dbReference>
<dbReference type="Gene3D" id="1.20.1250.20">
    <property type="entry name" value="MFS general substrate transporter like domains"/>
    <property type="match status" value="1"/>
</dbReference>
<feature type="transmembrane region" description="Helical" evidence="7">
    <location>
        <begin position="119"/>
        <end position="142"/>
    </location>
</feature>
<dbReference type="InterPro" id="IPR011701">
    <property type="entry name" value="MFS"/>
</dbReference>
<feature type="transmembrane region" description="Helical" evidence="7">
    <location>
        <begin position="185"/>
        <end position="204"/>
    </location>
</feature>
<comment type="caution">
    <text evidence="9">The sequence shown here is derived from an EMBL/GenBank/DDBJ whole genome shotgun (WGS) entry which is preliminary data.</text>
</comment>
<dbReference type="PANTHER" id="PTHR23502:SF51">
    <property type="entry name" value="QUINIDINE RESISTANCE PROTEIN 1-RELATED"/>
    <property type="match status" value="1"/>
</dbReference>
<feature type="transmembrane region" description="Helical" evidence="7">
    <location>
        <begin position="399"/>
        <end position="419"/>
    </location>
</feature>
<proteinExistence type="predicted"/>
<feature type="region of interest" description="Disordered" evidence="6">
    <location>
        <begin position="236"/>
        <end position="256"/>
    </location>
</feature>
<evidence type="ECO:0000259" key="8">
    <source>
        <dbReference type="PROSITE" id="PS50850"/>
    </source>
</evidence>
<evidence type="ECO:0000256" key="5">
    <source>
        <dbReference type="ARBA" id="ARBA00023136"/>
    </source>
</evidence>
<protein>
    <submittedName>
        <fullName evidence="9">MFS general substrate transporter</fullName>
    </submittedName>
</protein>
<evidence type="ECO:0000256" key="7">
    <source>
        <dbReference type="SAM" id="Phobius"/>
    </source>
</evidence>
<dbReference type="Proteomes" id="UP000799772">
    <property type="component" value="Unassembled WGS sequence"/>
</dbReference>
<dbReference type="SUPFAM" id="SSF103473">
    <property type="entry name" value="MFS general substrate transporter"/>
    <property type="match status" value="1"/>
</dbReference>
<feature type="transmembrane region" description="Helical" evidence="7">
    <location>
        <begin position="306"/>
        <end position="333"/>
    </location>
</feature>
<dbReference type="EMBL" id="ML978128">
    <property type="protein sequence ID" value="KAF2097650.1"/>
    <property type="molecule type" value="Genomic_DNA"/>
</dbReference>
<feature type="transmembrane region" description="Helical" evidence="7">
    <location>
        <begin position="278"/>
        <end position="300"/>
    </location>
</feature>
<dbReference type="FunFam" id="1.20.1720.10:FF:000009">
    <property type="entry name" value="MFS multidrug transporter"/>
    <property type="match status" value="1"/>
</dbReference>
<sequence>MPQDVADNSLTRVPSGPPYSVWSPRAKIFIIMSVATSALISPFGATTYWPAMNLMSNELHISPTLVNLSITTYMIAQGISPALIATMSDNSGRRLSFIICFIIYMIANIGLALQTNYAALLILRLIQAFGCSAAIALSIAVVSDIATSSERGKYTGYSQAGIVMGTAFGPTVGGLLAQYLGWRSIFWFLAIFSGVMCIIFTIFFPETCRNVVGNGSIPATGLNQSLLGYWQQRRQRKERGETTSNATHENKPRQKRKIPIPNPLRTLYILGEKESAIVLLYNGFFFCGMMIVTGSLPYMYEQAYNLGTLQIGLCYIAMGSGSVTAALSMGHVVDWNFRRHAKRVGLVIIKGKQQDLSNFPIEVVRCQIVLPGHIMATAALIAFGWCMKFRTHIAIPEVLLYFIGFGISTTFNTTNALLVDLHRDKPATATAAVNFVRCMISAGGVSVIIPMIQAMNPGWTFTFVGLIYVFWTSMLFLIMKRGQQWRNEKAQKEAEARAAREAADIEKYSVAGSDHNDTKEADMKASSVSGSDRSDTKDIDMEEKGEKP</sequence>
<gene>
    <name evidence="9" type="ORF">NA57DRAFT_41442</name>
</gene>